<dbReference type="EMBL" id="CP000083">
    <property type="protein sequence ID" value="AAZ28269.1"/>
    <property type="molecule type" value="Genomic_DNA"/>
</dbReference>
<gene>
    <name evidence="2" type="ordered locus">CPS_2392</name>
</gene>
<dbReference type="RefSeq" id="WP_011043204.1">
    <property type="nucleotide sequence ID" value="NC_003910.7"/>
</dbReference>
<dbReference type="Proteomes" id="UP000000547">
    <property type="component" value="Chromosome"/>
</dbReference>
<dbReference type="InterPro" id="IPR017850">
    <property type="entry name" value="Alkaline_phosphatase_core_sf"/>
</dbReference>
<dbReference type="PANTHER" id="PTHR43737">
    <property type="entry name" value="BLL7424 PROTEIN"/>
    <property type="match status" value="1"/>
</dbReference>
<dbReference type="SUPFAM" id="SSF53649">
    <property type="entry name" value="Alkaline phosphatase-like"/>
    <property type="match status" value="1"/>
</dbReference>
<dbReference type="KEGG" id="cps:CPS_2392"/>
<dbReference type="PANTHER" id="PTHR43737:SF1">
    <property type="entry name" value="DUF1501 DOMAIN-CONTAINING PROTEIN"/>
    <property type="match status" value="1"/>
</dbReference>
<reference evidence="2" key="1">
    <citation type="journal article" date="2005" name="Proc. Natl. Acad. Sci. U.S.A.">
        <title>The psychrophilic lifestyle as revealed by the genome sequence of Colwellia psychrerythraea 34H through genomic and proteomic analyses.</title>
        <authorList>
            <person name="Methe B.A."/>
            <person name="Nelson K.E."/>
            <person name="Deming J.W."/>
            <person name="Momen B."/>
            <person name="Melamud E."/>
            <person name="Zhang X."/>
            <person name="Moult J."/>
            <person name="Madupu R."/>
            <person name="Nelson W.C."/>
            <person name="Dodson R.J."/>
            <person name="Brinkac L.M."/>
            <person name="Daugherty S.C."/>
            <person name="Durkin A.S."/>
            <person name="DeBoy R.T."/>
            <person name="Kolonay J.F."/>
            <person name="Sullivan S.A."/>
            <person name="Zhou L."/>
            <person name="Davidsen T.M."/>
            <person name="Wu M."/>
            <person name="Huston A.L."/>
            <person name="Lewis M."/>
            <person name="Weaver B."/>
            <person name="Weidman J.F."/>
            <person name="Khouri H."/>
            <person name="Utterback T.R."/>
            <person name="Feldblyum T.V."/>
            <person name="Fraser C.M."/>
        </authorList>
    </citation>
    <scope>NUCLEOTIDE SEQUENCE [LARGE SCALE GENOMIC DNA]</scope>
    <source>
        <strain evidence="2">34H</strain>
    </source>
</reference>
<feature type="signal peptide" evidence="1">
    <location>
        <begin position="1"/>
        <end position="24"/>
    </location>
</feature>
<protein>
    <recommendedName>
        <fullName evidence="4">DUF1501 domain-containing protein</fullName>
    </recommendedName>
</protein>
<sequence length="387" mass="42644">MQRRQFIKSMAATLVLFKTPNAVAKALSATSPKSGNKKIIWVVLRGAMDSLHTLVPTFDTELSVLRPKLLASIKDDLLMLDNGFALHPSLSNLHQWYKKGELLPITAVSSGYAKRSHFDGQDYLESGLTNIDHDTGWLGRAVNMKEKQALAIANSTPISLRSSEASTWYPSQLKEADEDVYQALMKMYQNDELLINRLEDGLAVKEMADTMVGDRALNIKKKGQFIELSKSCANLMMGNNGVDCAMLELGGWDTHNNQATRLSRQLKALDQGLKALKDGLKDQWQDTVVVVATEFGRTVKENGTGGTDHGTASAMFIAGGSVNGGKVLGNWPGLKNNQLFEQRDLMPTSNTFSWLATVVSQQWSLSDNQLKAVFPHVDKRTVKLFVG</sequence>
<organism evidence="2 3">
    <name type="scientific">Colwellia psychrerythraea (strain 34H / ATCC BAA-681)</name>
    <name type="common">Vibrio psychroerythus</name>
    <dbReference type="NCBI Taxonomy" id="167879"/>
    <lineage>
        <taxon>Bacteria</taxon>
        <taxon>Pseudomonadati</taxon>
        <taxon>Pseudomonadota</taxon>
        <taxon>Gammaproteobacteria</taxon>
        <taxon>Alteromonadales</taxon>
        <taxon>Colwelliaceae</taxon>
        <taxon>Colwellia</taxon>
    </lineage>
</organism>
<proteinExistence type="predicted"/>
<dbReference type="HOGENOM" id="CLU_032896_3_1_6"/>
<evidence type="ECO:0000256" key="1">
    <source>
        <dbReference type="SAM" id="SignalP"/>
    </source>
</evidence>
<name>Q482A8_COLP3</name>
<dbReference type="InterPro" id="IPR010869">
    <property type="entry name" value="DUF1501"/>
</dbReference>
<feature type="chain" id="PRO_5004234145" description="DUF1501 domain-containing protein" evidence="1">
    <location>
        <begin position="25"/>
        <end position="387"/>
    </location>
</feature>
<dbReference type="AlphaFoldDB" id="Q482A8"/>
<evidence type="ECO:0008006" key="4">
    <source>
        <dbReference type="Google" id="ProtNLM"/>
    </source>
</evidence>
<keyword evidence="1" id="KW-0732">Signal</keyword>
<dbReference type="Pfam" id="PF07394">
    <property type="entry name" value="DUF1501"/>
    <property type="match status" value="1"/>
</dbReference>
<accession>Q482A8</accession>
<dbReference type="STRING" id="167879.CPS_2392"/>
<evidence type="ECO:0000313" key="2">
    <source>
        <dbReference type="EMBL" id="AAZ28269.1"/>
    </source>
</evidence>
<evidence type="ECO:0000313" key="3">
    <source>
        <dbReference type="Proteomes" id="UP000000547"/>
    </source>
</evidence>